<dbReference type="OrthoDB" id="6118231at2759"/>
<sequence length="85" mass="9615">MTIGCPSSTTDNVDCVREIVCVDKRLTTDAIASELGISHGSVHSILHNYLNVYRVCLHMVLKRFSPEQKEIRKYTSRDWTDMAAS</sequence>
<dbReference type="Proteomes" id="UP000887116">
    <property type="component" value="Unassembled WGS sequence"/>
</dbReference>
<accession>A0A8X6LMJ2</accession>
<dbReference type="AlphaFoldDB" id="A0A8X6LMJ2"/>
<name>A0A8X6LMJ2_TRICU</name>
<evidence type="ECO:0000313" key="2">
    <source>
        <dbReference type="Proteomes" id="UP000887116"/>
    </source>
</evidence>
<proteinExistence type="predicted"/>
<keyword evidence="2" id="KW-1185">Reference proteome</keyword>
<protein>
    <submittedName>
        <fullName evidence="1">Uncharacterized protein</fullName>
    </submittedName>
</protein>
<comment type="caution">
    <text evidence="1">The sequence shown here is derived from an EMBL/GenBank/DDBJ whole genome shotgun (WGS) entry which is preliminary data.</text>
</comment>
<gene>
    <name evidence="1" type="primary">AVEN_9432_2</name>
    <name evidence="1" type="ORF">TNCT_508271</name>
</gene>
<organism evidence="1 2">
    <name type="scientific">Trichonephila clavata</name>
    <name type="common">Joro spider</name>
    <name type="synonym">Nephila clavata</name>
    <dbReference type="NCBI Taxonomy" id="2740835"/>
    <lineage>
        <taxon>Eukaryota</taxon>
        <taxon>Metazoa</taxon>
        <taxon>Ecdysozoa</taxon>
        <taxon>Arthropoda</taxon>
        <taxon>Chelicerata</taxon>
        <taxon>Arachnida</taxon>
        <taxon>Araneae</taxon>
        <taxon>Araneomorphae</taxon>
        <taxon>Entelegynae</taxon>
        <taxon>Araneoidea</taxon>
        <taxon>Nephilidae</taxon>
        <taxon>Trichonephila</taxon>
    </lineage>
</organism>
<evidence type="ECO:0000313" key="1">
    <source>
        <dbReference type="EMBL" id="GFR12954.1"/>
    </source>
</evidence>
<reference evidence="1" key="1">
    <citation type="submission" date="2020-07" db="EMBL/GenBank/DDBJ databases">
        <title>Multicomponent nature underlies the extraordinary mechanical properties of spider dragline silk.</title>
        <authorList>
            <person name="Kono N."/>
            <person name="Nakamura H."/>
            <person name="Mori M."/>
            <person name="Yoshida Y."/>
            <person name="Ohtoshi R."/>
            <person name="Malay A.D."/>
            <person name="Moran D.A.P."/>
            <person name="Tomita M."/>
            <person name="Numata K."/>
            <person name="Arakawa K."/>
        </authorList>
    </citation>
    <scope>NUCLEOTIDE SEQUENCE</scope>
</reference>
<dbReference type="EMBL" id="BMAO01017046">
    <property type="protein sequence ID" value="GFR12954.1"/>
    <property type="molecule type" value="Genomic_DNA"/>
</dbReference>